<feature type="region of interest" description="Disordered" evidence="1">
    <location>
        <begin position="43"/>
        <end position="70"/>
    </location>
</feature>
<sequence length="70" mass="7921">MKSRALCCCLLDRDWSFNLITLLFPFKLRLFRFFFFFFASPFSSTPSVSDPPLSSTPEELASSPSPAFSA</sequence>
<feature type="transmembrane region" description="Helical" evidence="2">
    <location>
        <begin position="20"/>
        <end position="39"/>
    </location>
</feature>
<dbReference type="EMBL" id="GBXM01068785">
    <property type="protein sequence ID" value="JAH39792.1"/>
    <property type="molecule type" value="Transcribed_RNA"/>
</dbReference>
<evidence type="ECO:0000256" key="1">
    <source>
        <dbReference type="SAM" id="MobiDB-lite"/>
    </source>
</evidence>
<proteinExistence type="predicted"/>
<organism evidence="3">
    <name type="scientific">Anguilla anguilla</name>
    <name type="common">European freshwater eel</name>
    <name type="synonym">Muraena anguilla</name>
    <dbReference type="NCBI Taxonomy" id="7936"/>
    <lineage>
        <taxon>Eukaryota</taxon>
        <taxon>Metazoa</taxon>
        <taxon>Chordata</taxon>
        <taxon>Craniata</taxon>
        <taxon>Vertebrata</taxon>
        <taxon>Euteleostomi</taxon>
        <taxon>Actinopterygii</taxon>
        <taxon>Neopterygii</taxon>
        <taxon>Teleostei</taxon>
        <taxon>Anguilliformes</taxon>
        <taxon>Anguillidae</taxon>
        <taxon>Anguilla</taxon>
    </lineage>
</organism>
<keyword evidence="2" id="KW-1133">Transmembrane helix</keyword>
<reference evidence="3" key="2">
    <citation type="journal article" date="2015" name="Fish Shellfish Immunol.">
        <title>Early steps in the European eel (Anguilla anguilla)-Vibrio vulnificus interaction in the gills: Role of the RtxA13 toxin.</title>
        <authorList>
            <person name="Callol A."/>
            <person name="Pajuelo D."/>
            <person name="Ebbesson L."/>
            <person name="Teles M."/>
            <person name="MacKenzie S."/>
            <person name="Amaro C."/>
        </authorList>
    </citation>
    <scope>NUCLEOTIDE SEQUENCE</scope>
</reference>
<reference evidence="3" key="1">
    <citation type="submission" date="2014-11" db="EMBL/GenBank/DDBJ databases">
        <authorList>
            <person name="Amaro Gonzalez C."/>
        </authorList>
    </citation>
    <scope>NUCLEOTIDE SEQUENCE</scope>
</reference>
<protein>
    <submittedName>
        <fullName evidence="3">Uncharacterized protein</fullName>
    </submittedName>
</protein>
<keyword evidence="2" id="KW-0472">Membrane</keyword>
<feature type="compositionally biased region" description="Polar residues" evidence="1">
    <location>
        <begin position="53"/>
        <end position="70"/>
    </location>
</feature>
<accession>A0A0E9SEX9</accession>
<name>A0A0E9SEX9_ANGAN</name>
<feature type="compositionally biased region" description="Low complexity" evidence="1">
    <location>
        <begin position="43"/>
        <end position="52"/>
    </location>
</feature>
<evidence type="ECO:0000256" key="2">
    <source>
        <dbReference type="SAM" id="Phobius"/>
    </source>
</evidence>
<evidence type="ECO:0000313" key="3">
    <source>
        <dbReference type="EMBL" id="JAH39792.1"/>
    </source>
</evidence>
<keyword evidence="2" id="KW-0812">Transmembrane</keyword>
<dbReference type="AlphaFoldDB" id="A0A0E9SEX9"/>